<comment type="caution">
    <text evidence="1">The sequence shown here is derived from an EMBL/GenBank/DDBJ whole genome shotgun (WGS) entry which is preliminary data.</text>
</comment>
<evidence type="ECO:0000313" key="1">
    <source>
        <dbReference type="EMBL" id="KAK7014230.1"/>
    </source>
</evidence>
<name>A0AAW0ALW4_9AGAR</name>
<organism evidence="1 2">
    <name type="scientific">Favolaschia claudopus</name>
    <dbReference type="NCBI Taxonomy" id="2862362"/>
    <lineage>
        <taxon>Eukaryota</taxon>
        <taxon>Fungi</taxon>
        <taxon>Dikarya</taxon>
        <taxon>Basidiomycota</taxon>
        <taxon>Agaricomycotina</taxon>
        <taxon>Agaricomycetes</taxon>
        <taxon>Agaricomycetidae</taxon>
        <taxon>Agaricales</taxon>
        <taxon>Marasmiineae</taxon>
        <taxon>Mycenaceae</taxon>
        <taxon>Favolaschia</taxon>
    </lineage>
</organism>
<dbReference type="Proteomes" id="UP001362999">
    <property type="component" value="Unassembled WGS sequence"/>
</dbReference>
<gene>
    <name evidence="1" type="ORF">R3P38DRAFT_3362498</name>
</gene>
<keyword evidence="2" id="KW-1185">Reference proteome</keyword>
<reference evidence="1 2" key="1">
    <citation type="journal article" date="2024" name="J Genomics">
        <title>Draft genome sequencing and assembly of Favolaschia claudopus CIRM-BRFM 2984 isolated from oak limbs.</title>
        <authorList>
            <person name="Navarro D."/>
            <person name="Drula E."/>
            <person name="Chaduli D."/>
            <person name="Cazenave R."/>
            <person name="Ahrendt S."/>
            <person name="Wang J."/>
            <person name="Lipzen A."/>
            <person name="Daum C."/>
            <person name="Barry K."/>
            <person name="Grigoriev I.V."/>
            <person name="Favel A."/>
            <person name="Rosso M.N."/>
            <person name="Martin F."/>
        </authorList>
    </citation>
    <scope>NUCLEOTIDE SEQUENCE [LARGE SCALE GENOMIC DNA]</scope>
    <source>
        <strain evidence="1 2">CIRM-BRFM 2984</strain>
    </source>
</reference>
<accession>A0AAW0ALW4</accession>
<protein>
    <submittedName>
        <fullName evidence="1">Uncharacterized protein</fullName>
    </submittedName>
</protein>
<dbReference type="EMBL" id="JAWWNJ010000057">
    <property type="protein sequence ID" value="KAK7014230.1"/>
    <property type="molecule type" value="Genomic_DNA"/>
</dbReference>
<sequence length="407" mass="44837">MAAESAGFRRKPSSPDSNGIRWLRCSPTENMKPHRNTLPTCRHAVESGNQHWKSAGCKLRVYYCHIGIRCRLAGTQWNPAINIGNQPVASSAYITVCCRWLDGIIRIKSCRGRDHKGSPASTARSILLIRRTPKPTKDSGHNWVTTRRSLTALSAQRPVQHQMQLKCDVLYIIIAQLLASPPIAMNYNHTKIALAAAGDSVKASKLLKNTAHQADEQKLIAFLPVNCANLDTALIPPDVMSSPTALVFSSPETPSNLFSYSGLACCSGFNSSTCTMTPFQTTLSWPPPSSFLRADLVHQEVMALQSATAGYRKLITRIWGVLLNLLRTTDQAAVKLGFGALTMTLMCEMKIRNFWQDSREVIEGSGDSASMHDLALLIVDYIDQLRPDASIKELSQDTRYTAFSSNS</sequence>
<proteinExistence type="predicted"/>
<evidence type="ECO:0000313" key="2">
    <source>
        <dbReference type="Proteomes" id="UP001362999"/>
    </source>
</evidence>
<dbReference type="AlphaFoldDB" id="A0AAW0ALW4"/>